<name>A0A0A7PTI5_9SPHN</name>
<evidence type="ECO:0000313" key="2">
    <source>
        <dbReference type="EMBL" id="AJA11407.1"/>
    </source>
</evidence>
<dbReference type="Proteomes" id="UP000030907">
    <property type="component" value="Chromosome"/>
</dbReference>
<dbReference type="OrthoDB" id="9795634at2"/>
<dbReference type="SUPFAM" id="SSF53335">
    <property type="entry name" value="S-adenosyl-L-methionine-dependent methyltransferases"/>
    <property type="match status" value="1"/>
</dbReference>
<sequence>MSDAHRDFVPALGKSGSLDRYDAAIALMTREKRWRSDLLRFAEPRPGERIVDIGCGTGTFAIALKQAAPESIVLAVDPDPAVLEIARAKAEVADAEIRWFEAMGDELDGIDALRQCDKIVSSLVLHQCPMAVKEAIAAQMFRLLRPGGTLFIADYGEQRSLLMRMLFRQIQLLDGFEYTEPNAKGCVPVILKAAGFEAVEEMRVIPTPTGSISIYGAKR</sequence>
<dbReference type="InterPro" id="IPR041698">
    <property type="entry name" value="Methyltransf_25"/>
</dbReference>
<protein>
    <submittedName>
        <fullName evidence="2">Methylase involved in ubiquinone/menaquinone biosynthesis</fullName>
    </submittedName>
</protein>
<gene>
    <name evidence="2" type="ORF">SKP52_22810</name>
</gene>
<dbReference type="STRING" id="1515612.SKP52_22810"/>
<keyword evidence="2" id="KW-0489">Methyltransferase</keyword>
<feature type="domain" description="Methyltransferase" evidence="1">
    <location>
        <begin position="50"/>
        <end position="148"/>
    </location>
</feature>
<keyword evidence="3" id="KW-1185">Reference proteome</keyword>
<dbReference type="Pfam" id="PF13649">
    <property type="entry name" value="Methyltransf_25"/>
    <property type="match status" value="1"/>
</dbReference>
<evidence type="ECO:0000259" key="1">
    <source>
        <dbReference type="Pfam" id="PF13649"/>
    </source>
</evidence>
<accession>A0A0A7PTI5</accession>
<keyword evidence="2" id="KW-0808">Transferase</keyword>
<dbReference type="KEGG" id="sphk:SKP52_22810"/>
<dbReference type="EMBL" id="CP009122">
    <property type="protein sequence ID" value="AJA11407.1"/>
    <property type="molecule type" value="Genomic_DNA"/>
</dbReference>
<dbReference type="RefSeq" id="WP_037553277.1">
    <property type="nucleotide sequence ID" value="NZ_CP009122.1"/>
</dbReference>
<dbReference type="AlphaFoldDB" id="A0A0A7PTI5"/>
<dbReference type="CDD" id="cd02440">
    <property type="entry name" value="AdoMet_MTases"/>
    <property type="match status" value="1"/>
</dbReference>
<evidence type="ECO:0000313" key="3">
    <source>
        <dbReference type="Proteomes" id="UP000030907"/>
    </source>
</evidence>
<dbReference type="PANTHER" id="PTHR43464">
    <property type="entry name" value="METHYLTRANSFERASE"/>
    <property type="match status" value="1"/>
</dbReference>
<dbReference type="GO" id="GO:0008168">
    <property type="term" value="F:methyltransferase activity"/>
    <property type="evidence" value="ECO:0007669"/>
    <property type="project" value="UniProtKB-KW"/>
</dbReference>
<reference evidence="2 3" key="1">
    <citation type="journal article" date="2015" name="Int. J. Syst. Evol. Microbiol.">
        <title>Description of Sphingopyxis fribergensis sp. nov. - a soil bacterium with the ability to degrade styrene and phenylacetic acid.</title>
        <authorList>
            <person name="Oelschlagel M."/>
            <person name="Ruckert C."/>
            <person name="Kalinowski J."/>
            <person name="Schmidt G."/>
            <person name="Schlomann M."/>
            <person name="Tischler D."/>
        </authorList>
    </citation>
    <scope>NUCLEOTIDE SEQUENCE [LARGE SCALE GENOMIC DNA]</scope>
    <source>
        <strain evidence="2 3">Kp5.2</strain>
    </source>
</reference>
<keyword evidence="2" id="KW-0830">Ubiquinone</keyword>
<organism evidence="2 3">
    <name type="scientific">Sphingopyxis fribergensis</name>
    <dbReference type="NCBI Taxonomy" id="1515612"/>
    <lineage>
        <taxon>Bacteria</taxon>
        <taxon>Pseudomonadati</taxon>
        <taxon>Pseudomonadota</taxon>
        <taxon>Alphaproteobacteria</taxon>
        <taxon>Sphingomonadales</taxon>
        <taxon>Sphingomonadaceae</taxon>
        <taxon>Sphingopyxis</taxon>
    </lineage>
</organism>
<dbReference type="PANTHER" id="PTHR43464:SF94">
    <property type="entry name" value="MALONYL-[ACYL-CARRIER PROTEIN] O-METHYLTRANSFERASE"/>
    <property type="match status" value="1"/>
</dbReference>
<dbReference type="GO" id="GO:0032259">
    <property type="term" value="P:methylation"/>
    <property type="evidence" value="ECO:0007669"/>
    <property type="project" value="UniProtKB-KW"/>
</dbReference>
<dbReference type="InterPro" id="IPR029063">
    <property type="entry name" value="SAM-dependent_MTases_sf"/>
</dbReference>
<dbReference type="HOGENOM" id="CLU_037990_11_2_5"/>
<proteinExistence type="predicted"/>
<dbReference type="Gene3D" id="3.40.50.150">
    <property type="entry name" value="Vaccinia Virus protein VP39"/>
    <property type="match status" value="1"/>
</dbReference>